<proteinExistence type="predicted"/>
<gene>
    <name evidence="1" type="ORF">DPMN_154063</name>
</gene>
<dbReference type="AlphaFoldDB" id="A0A9D4FQ20"/>
<reference evidence="1" key="1">
    <citation type="journal article" date="2019" name="bioRxiv">
        <title>The Genome of the Zebra Mussel, Dreissena polymorpha: A Resource for Invasive Species Research.</title>
        <authorList>
            <person name="McCartney M.A."/>
            <person name="Auch B."/>
            <person name="Kono T."/>
            <person name="Mallez S."/>
            <person name="Zhang Y."/>
            <person name="Obille A."/>
            <person name="Becker A."/>
            <person name="Abrahante J.E."/>
            <person name="Garbe J."/>
            <person name="Badalamenti J.P."/>
            <person name="Herman A."/>
            <person name="Mangelson H."/>
            <person name="Liachko I."/>
            <person name="Sullivan S."/>
            <person name="Sone E.D."/>
            <person name="Koren S."/>
            <person name="Silverstein K.A.T."/>
            <person name="Beckman K.B."/>
            <person name="Gohl D.M."/>
        </authorList>
    </citation>
    <scope>NUCLEOTIDE SEQUENCE</scope>
    <source>
        <strain evidence="1">Duluth1</strain>
        <tissue evidence="1">Whole animal</tissue>
    </source>
</reference>
<evidence type="ECO:0000313" key="1">
    <source>
        <dbReference type="EMBL" id="KAH3800430.1"/>
    </source>
</evidence>
<name>A0A9D4FQ20_DREPO</name>
<reference evidence="1" key="2">
    <citation type="submission" date="2020-11" db="EMBL/GenBank/DDBJ databases">
        <authorList>
            <person name="McCartney M.A."/>
            <person name="Auch B."/>
            <person name="Kono T."/>
            <person name="Mallez S."/>
            <person name="Becker A."/>
            <person name="Gohl D.M."/>
            <person name="Silverstein K.A.T."/>
            <person name="Koren S."/>
            <person name="Bechman K.B."/>
            <person name="Herman A."/>
            <person name="Abrahante J.E."/>
            <person name="Garbe J."/>
        </authorList>
    </citation>
    <scope>NUCLEOTIDE SEQUENCE</scope>
    <source>
        <strain evidence="1">Duluth1</strain>
        <tissue evidence="1">Whole animal</tissue>
    </source>
</reference>
<accession>A0A9D4FQ20</accession>
<protein>
    <submittedName>
        <fullName evidence="1">Uncharacterized protein</fullName>
    </submittedName>
</protein>
<sequence length="60" mass="6973">MFSDFDKPIVVVLASDVKVFWHVRIQNQPEQLQQHTFIVSTRPCDILYTHSPASAAYLHF</sequence>
<dbReference type="EMBL" id="JAIWYP010000007">
    <property type="protein sequence ID" value="KAH3800430.1"/>
    <property type="molecule type" value="Genomic_DNA"/>
</dbReference>
<keyword evidence="2" id="KW-1185">Reference proteome</keyword>
<dbReference type="Proteomes" id="UP000828390">
    <property type="component" value="Unassembled WGS sequence"/>
</dbReference>
<organism evidence="1 2">
    <name type="scientific">Dreissena polymorpha</name>
    <name type="common">Zebra mussel</name>
    <name type="synonym">Mytilus polymorpha</name>
    <dbReference type="NCBI Taxonomy" id="45954"/>
    <lineage>
        <taxon>Eukaryota</taxon>
        <taxon>Metazoa</taxon>
        <taxon>Spiralia</taxon>
        <taxon>Lophotrochozoa</taxon>
        <taxon>Mollusca</taxon>
        <taxon>Bivalvia</taxon>
        <taxon>Autobranchia</taxon>
        <taxon>Heteroconchia</taxon>
        <taxon>Euheterodonta</taxon>
        <taxon>Imparidentia</taxon>
        <taxon>Neoheterodontei</taxon>
        <taxon>Myida</taxon>
        <taxon>Dreissenoidea</taxon>
        <taxon>Dreissenidae</taxon>
        <taxon>Dreissena</taxon>
    </lineage>
</organism>
<comment type="caution">
    <text evidence="1">The sequence shown here is derived from an EMBL/GenBank/DDBJ whole genome shotgun (WGS) entry which is preliminary data.</text>
</comment>
<evidence type="ECO:0000313" key="2">
    <source>
        <dbReference type="Proteomes" id="UP000828390"/>
    </source>
</evidence>